<name>A0A7W7SK72_9ACTN</name>
<dbReference type="AlphaFoldDB" id="A0A7W7SK72"/>
<sequence length="153" mass="17422">MPRGTHLNDALPLLRREVESGPSPVAELTAQDAWLAFLRFGRQRFDTAVTPGSDGLLFQYGTYAFSGPPMFTVDFTRQFDINDDDGEHCHYVQVHCELRYPPDPALRDLGSFNSWFFHDTGEELEQWAEELGGRLDPLRNRRPAGIHLYEGPV</sequence>
<protein>
    <submittedName>
        <fullName evidence="1">Uncharacterized protein</fullName>
    </submittedName>
</protein>
<dbReference type="Proteomes" id="UP000573327">
    <property type="component" value="Unassembled WGS sequence"/>
</dbReference>
<comment type="caution">
    <text evidence="1">The sequence shown here is derived from an EMBL/GenBank/DDBJ whole genome shotgun (WGS) entry which is preliminary data.</text>
</comment>
<dbReference type="RefSeq" id="WP_184923343.1">
    <property type="nucleotide sequence ID" value="NZ_JACHJR010000001.1"/>
</dbReference>
<dbReference type="EMBL" id="JACHJR010000001">
    <property type="protein sequence ID" value="MBB4951413.1"/>
    <property type="molecule type" value="Genomic_DNA"/>
</dbReference>
<organism evidence="1 2">
    <name type="scientific">Kitasatospora gansuensis</name>
    <dbReference type="NCBI Taxonomy" id="258050"/>
    <lineage>
        <taxon>Bacteria</taxon>
        <taxon>Bacillati</taxon>
        <taxon>Actinomycetota</taxon>
        <taxon>Actinomycetes</taxon>
        <taxon>Kitasatosporales</taxon>
        <taxon>Streptomycetaceae</taxon>
        <taxon>Kitasatospora</taxon>
    </lineage>
</organism>
<accession>A0A7W7SK72</accession>
<reference evidence="1 2" key="1">
    <citation type="submission" date="2020-08" db="EMBL/GenBank/DDBJ databases">
        <title>Sequencing the genomes of 1000 actinobacteria strains.</title>
        <authorList>
            <person name="Klenk H.-P."/>
        </authorList>
    </citation>
    <scope>NUCLEOTIDE SEQUENCE [LARGE SCALE GENOMIC DNA]</scope>
    <source>
        <strain evidence="1 2">DSM 44786</strain>
    </source>
</reference>
<evidence type="ECO:0000313" key="1">
    <source>
        <dbReference type="EMBL" id="MBB4951413.1"/>
    </source>
</evidence>
<evidence type="ECO:0000313" key="2">
    <source>
        <dbReference type="Proteomes" id="UP000573327"/>
    </source>
</evidence>
<keyword evidence="2" id="KW-1185">Reference proteome</keyword>
<proteinExistence type="predicted"/>
<gene>
    <name evidence="1" type="ORF">F4556_006948</name>
</gene>